<dbReference type="Pfam" id="PF13628">
    <property type="entry name" value="DUF4142"/>
    <property type="match status" value="1"/>
</dbReference>
<feature type="domain" description="DUF4142" evidence="2">
    <location>
        <begin position="41"/>
        <end position="174"/>
    </location>
</feature>
<dbReference type="RefSeq" id="WP_344611276.1">
    <property type="nucleotide sequence ID" value="NZ_BAAARV010000012.1"/>
</dbReference>
<reference evidence="3 4" key="1">
    <citation type="journal article" date="2019" name="Int. J. Syst. Evol. Microbiol.">
        <title>The Global Catalogue of Microorganisms (GCM) 10K type strain sequencing project: providing services to taxonomists for standard genome sequencing and annotation.</title>
        <authorList>
            <consortium name="The Broad Institute Genomics Platform"/>
            <consortium name="The Broad Institute Genome Sequencing Center for Infectious Disease"/>
            <person name="Wu L."/>
            <person name="Ma J."/>
        </authorList>
    </citation>
    <scope>NUCLEOTIDE SEQUENCE [LARGE SCALE GENOMIC DNA]</scope>
    <source>
        <strain evidence="3 4">JCM 3272</strain>
    </source>
</reference>
<keyword evidence="4" id="KW-1185">Reference proteome</keyword>
<dbReference type="InterPro" id="IPR012347">
    <property type="entry name" value="Ferritin-like"/>
</dbReference>
<dbReference type="InterPro" id="IPR025419">
    <property type="entry name" value="DUF4142"/>
</dbReference>
<dbReference type="EMBL" id="BAAARV010000012">
    <property type="protein sequence ID" value="GAA2333388.1"/>
    <property type="molecule type" value="Genomic_DNA"/>
</dbReference>
<dbReference type="Proteomes" id="UP001501444">
    <property type="component" value="Unassembled WGS sequence"/>
</dbReference>
<proteinExistence type="predicted"/>
<protein>
    <recommendedName>
        <fullName evidence="2">DUF4142 domain-containing protein</fullName>
    </recommendedName>
</protein>
<accession>A0ABN3FMK1</accession>
<evidence type="ECO:0000256" key="1">
    <source>
        <dbReference type="SAM" id="SignalP"/>
    </source>
</evidence>
<dbReference type="PANTHER" id="PTHR38593">
    <property type="entry name" value="BLR2558 PROTEIN"/>
    <property type="match status" value="1"/>
</dbReference>
<evidence type="ECO:0000259" key="2">
    <source>
        <dbReference type="Pfam" id="PF13628"/>
    </source>
</evidence>
<organism evidence="3 4">
    <name type="scientific">Dactylosporangium salmoneum</name>
    <dbReference type="NCBI Taxonomy" id="53361"/>
    <lineage>
        <taxon>Bacteria</taxon>
        <taxon>Bacillati</taxon>
        <taxon>Actinomycetota</taxon>
        <taxon>Actinomycetes</taxon>
        <taxon>Micromonosporales</taxon>
        <taxon>Micromonosporaceae</taxon>
        <taxon>Dactylosporangium</taxon>
    </lineage>
</organism>
<evidence type="ECO:0000313" key="3">
    <source>
        <dbReference type="EMBL" id="GAA2333388.1"/>
    </source>
</evidence>
<sequence length="192" mass="19947">MRAIFATSIAAAVCAAVASLPAAAYPATPAPSPTGTQLSAQDRTFLTQAAQVAQFEVTTGRLAGNQAASTAVRSFGQRMVADHGKELQQLQSLDQSLGVTSSTAPDADLQNLTAIWTTLHGGAFDCSYAPAIYALHAHDVLAFDDEAAHADNPQVRQFAAGQLPVLRQHLQMASKNLHNLNCSAPAPAATPS</sequence>
<evidence type="ECO:0000313" key="4">
    <source>
        <dbReference type="Proteomes" id="UP001501444"/>
    </source>
</evidence>
<dbReference type="PANTHER" id="PTHR38593:SF1">
    <property type="entry name" value="BLR2558 PROTEIN"/>
    <property type="match status" value="1"/>
</dbReference>
<feature type="chain" id="PRO_5045083811" description="DUF4142 domain-containing protein" evidence="1">
    <location>
        <begin position="25"/>
        <end position="192"/>
    </location>
</feature>
<feature type="signal peptide" evidence="1">
    <location>
        <begin position="1"/>
        <end position="24"/>
    </location>
</feature>
<comment type="caution">
    <text evidence="3">The sequence shown here is derived from an EMBL/GenBank/DDBJ whole genome shotgun (WGS) entry which is preliminary data.</text>
</comment>
<name>A0ABN3FMK1_9ACTN</name>
<keyword evidence="1" id="KW-0732">Signal</keyword>
<gene>
    <name evidence="3" type="ORF">GCM10010170_012590</name>
</gene>
<dbReference type="Gene3D" id="1.20.1260.10">
    <property type="match status" value="1"/>
</dbReference>